<keyword evidence="3" id="KW-1185">Reference proteome</keyword>
<sequence length="180" mass="20051">MSSVPENVPPRVTDIDRDTAVERLQDAFAGGHLSREEMEARLQSALTATTHGELASALASLPSKEDGHTVEVNPIGGRVKRRGRWHAPRTFKVASRMAKVDLDFSRARIDHPVVDVELALEYGWARIILPADATVDYEGLRARWKQPVHRPSRNGGSDGPRVRITGSMEYGRLTIKHRRS</sequence>
<proteinExistence type="predicted"/>
<comment type="caution">
    <text evidence="2">The sequence shown here is derived from an EMBL/GenBank/DDBJ whole genome shotgun (WGS) entry which is preliminary data.</text>
</comment>
<evidence type="ECO:0000313" key="2">
    <source>
        <dbReference type="EMBL" id="GAA2101442.1"/>
    </source>
</evidence>
<gene>
    <name evidence="2" type="ORF">GCM10009801_74750</name>
</gene>
<dbReference type="Proteomes" id="UP001500016">
    <property type="component" value="Unassembled WGS sequence"/>
</dbReference>
<feature type="domain" description="DUF1707" evidence="1">
    <location>
        <begin position="11"/>
        <end position="62"/>
    </location>
</feature>
<dbReference type="PANTHER" id="PTHR40763">
    <property type="entry name" value="MEMBRANE PROTEIN-RELATED"/>
    <property type="match status" value="1"/>
</dbReference>
<dbReference type="InterPro" id="IPR012551">
    <property type="entry name" value="DUF1707_SHOCT-like"/>
</dbReference>
<evidence type="ECO:0000313" key="3">
    <source>
        <dbReference type="Proteomes" id="UP001500016"/>
    </source>
</evidence>
<organism evidence="2 3">
    <name type="scientific">Streptomyces albiaxialis</name>
    <dbReference type="NCBI Taxonomy" id="329523"/>
    <lineage>
        <taxon>Bacteria</taxon>
        <taxon>Bacillati</taxon>
        <taxon>Actinomycetota</taxon>
        <taxon>Actinomycetes</taxon>
        <taxon>Kitasatosporales</taxon>
        <taxon>Streptomycetaceae</taxon>
        <taxon>Streptomyces</taxon>
    </lineage>
</organism>
<protein>
    <submittedName>
        <fullName evidence="2">DUF1707 domain-containing protein</fullName>
    </submittedName>
</protein>
<name>A0ABN2WZM8_9ACTN</name>
<accession>A0ABN2WZM8</accession>
<dbReference type="RefSeq" id="WP_344534819.1">
    <property type="nucleotide sequence ID" value="NZ_BAAAPE010000025.1"/>
</dbReference>
<dbReference type="EMBL" id="BAAAPE010000025">
    <property type="protein sequence ID" value="GAA2101442.1"/>
    <property type="molecule type" value="Genomic_DNA"/>
</dbReference>
<dbReference type="PANTHER" id="PTHR40763:SF5">
    <property type="entry name" value="MEMBRANE PROTEIN"/>
    <property type="match status" value="1"/>
</dbReference>
<dbReference type="Pfam" id="PF08044">
    <property type="entry name" value="DUF1707"/>
    <property type="match status" value="1"/>
</dbReference>
<reference evidence="2 3" key="1">
    <citation type="journal article" date="2019" name="Int. J. Syst. Evol. Microbiol.">
        <title>The Global Catalogue of Microorganisms (GCM) 10K type strain sequencing project: providing services to taxonomists for standard genome sequencing and annotation.</title>
        <authorList>
            <consortium name="The Broad Institute Genomics Platform"/>
            <consortium name="The Broad Institute Genome Sequencing Center for Infectious Disease"/>
            <person name="Wu L."/>
            <person name="Ma J."/>
        </authorList>
    </citation>
    <scope>NUCLEOTIDE SEQUENCE [LARGE SCALE GENOMIC DNA]</scope>
    <source>
        <strain evidence="2 3">JCM 15478</strain>
    </source>
</reference>
<evidence type="ECO:0000259" key="1">
    <source>
        <dbReference type="Pfam" id="PF08044"/>
    </source>
</evidence>